<gene>
    <name evidence="1" type="ORF">K466DRAFT_606019</name>
</gene>
<organism evidence="1 2">
    <name type="scientific">Polyporus arcularius HHB13444</name>
    <dbReference type="NCBI Taxonomy" id="1314778"/>
    <lineage>
        <taxon>Eukaryota</taxon>
        <taxon>Fungi</taxon>
        <taxon>Dikarya</taxon>
        <taxon>Basidiomycota</taxon>
        <taxon>Agaricomycotina</taxon>
        <taxon>Agaricomycetes</taxon>
        <taxon>Polyporales</taxon>
        <taxon>Polyporaceae</taxon>
        <taxon>Polyporus</taxon>
    </lineage>
</organism>
<evidence type="ECO:0000313" key="2">
    <source>
        <dbReference type="Proteomes" id="UP000308197"/>
    </source>
</evidence>
<protein>
    <submittedName>
        <fullName evidence="1">Uncharacterized protein</fullName>
    </submittedName>
</protein>
<name>A0A5C3NQK5_9APHY</name>
<dbReference type="EMBL" id="ML211984">
    <property type="protein sequence ID" value="TFK79605.1"/>
    <property type="molecule type" value="Genomic_DNA"/>
</dbReference>
<proteinExistence type="predicted"/>
<dbReference type="AlphaFoldDB" id="A0A5C3NQK5"/>
<keyword evidence="2" id="KW-1185">Reference proteome</keyword>
<evidence type="ECO:0000313" key="1">
    <source>
        <dbReference type="EMBL" id="TFK79605.1"/>
    </source>
</evidence>
<dbReference type="InParanoid" id="A0A5C3NQK5"/>
<sequence length="355" mass="40138">MNARPHTPYIYLTQAQLIDMLEMAKSKLNKWKLHNLNLMCKVGRLTVKMNAQKALVIAISQCDLHRVNAILKVVLKQCCSPTEIVRRIERVVEDTYHAHGWADTDHHLALLMYQLAGRKGLYMCSKAIGLPSHRTIMPHYTPVDLIPLMSSVKAWEIAANIKGLPVLVSEAPLCGYGILIDGFHINNMSVVMNHQLLTKELACLPRHNSKMVELLLDPNDHQNVPKAVQLLQAIQVLSKVEHPSPSPTDMDTQFVHLLFALFRGHSTGFMTGQLYSDIETMIKSTYFGVARQQLLDGDKPYYLCQERSNQLEVNFGQVRTTTHDSDCDALELREQLCSVADIVNILNPHSEWDRG</sequence>
<reference evidence="1 2" key="1">
    <citation type="journal article" date="2019" name="Nat. Ecol. Evol.">
        <title>Megaphylogeny resolves global patterns of mushroom evolution.</title>
        <authorList>
            <person name="Varga T."/>
            <person name="Krizsan K."/>
            <person name="Foldi C."/>
            <person name="Dima B."/>
            <person name="Sanchez-Garcia M."/>
            <person name="Sanchez-Ramirez S."/>
            <person name="Szollosi G.J."/>
            <person name="Szarkandi J.G."/>
            <person name="Papp V."/>
            <person name="Albert L."/>
            <person name="Andreopoulos W."/>
            <person name="Angelini C."/>
            <person name="Antonin V."/>
            <person name="Barry K.W."/>
            <person name="Bougher N.L."/>
            <person name="Buchanan P."/>
            <person name="Buyck B."/>
            <person name="Bense V."/>
            <person name="Catcheside P."/>
            <person name="Chovatia M."/>
            <person name="Cooper J."/>
            <person name="Damon W."/>
            <person name="Desjardin D."/>
            <person name="Finy P."/>
            <person name="Geml J."/>
            <person name="Haridas S."/>
            <person name="Hughes K."/>
            <person name="Justo A."/>
            <person name="Karasinski D."/>
            <person name="Kautmanova I."/>
            <person name="Kiss B."/>
            <person name="Kocsube S."/>
            <person name="Kotiranta H."/>
            <person name="LaButti K.M."/>
            <person name="Lechner B.E."/>
            <person name="Liimatainen K."/>
            <person name="Lipzen A."/>
            <person name="Lukacs Z."/>
            <person name="Mihaltcheva S."/>
            <person name="Morgado L.N."/>
            <person name="Niskanen T."/>
            <person name="Noordeloos M.E."/>
            <person name="Ohm R.A."/>
            <person name="Ortiz-Santana B."/>
            <person name="Ovrebo C."/>
            <person name="Racz N."/>
            <person name="Riley R."/>
            <person name="Savchenko A."/>
            <person name="Shiryaev A."/>
            <person name="Soop K."/>
            <person name="Spirin V."/>
            <person name="Szebenyi C."/>
            <person name="Tomsovsky M."/>
            <person name="Tulloss R.E."/>
            <person name="Uehling J."/>
            <person name="Grigoriev I.V."/>
            <person name="Vagvolgyi C."/>
            <person name="Papp T."/>
            <person name="Martin F.M."/>
            <person name="Miettinen O."/>
            <person name="Hibbett D.S."/>
            <person name="Nagy L.G."/>
        </authorList>
    </citation>
    <scope>NUCLEOTIDE SEQUENCE [LARGE SCALE GENOMIC DNA]</scope>
    <source>
        <strain evidence="1 2">HHB13444</strain>
    </source>
</reference>
<dbReference type="Proteomes" id="UP000308197">
    <property type="component" value="Unassembled WGS sequence"/>
</dbReference>
<accession>A0A5C3NQK5</accession>